<feature type="compositionally biased region" description="Basic residues" evidence="1">
    <location>
        <begin position="1"/>
        <end position="15"/>
    </location>
</feature>
<comment type="caution">
    <text evidence="2">The sequence shown here is derived from an EMBL/GenBank/DDBJ whole genome shotgun (WGS) entry which is preliminary data.</text>
</comment>
<name>A0A9P6XNH1_9FUNG</name>
<feature type="region of interest" description="Disordered" evidence="1">
    <location>
        <begin position="1"/>
        <end position="30"/>
    </location>
</feature>
<feature type="compositionally biased region" description="Low complexity" evidence="1">
    <location>
        <begin position="95"/>
        <end position="109"/>
    </location>
</feature>
<reference evidence="2 3" key="1">
    <citation type="journal article" date="2020" name="Microb. Genom.">
        <title>Genetic diversity of clinical and environmental Mucorales isolates obtained from an investigation of mucormycosis cases among solid organ transplant recipients.</title>
        <authorList>
            <person name="Nguyen M.H."/>
            <person name="Kaul D."/>
            <person name="Muto C."/>
            <person name="Cheng S.J."/>
            <person name="Richter R.A."/>
            <person name="Bruno V.M."/>
            <person name="Liu G."/>
            <person name="Beyhan S."/>
            <person name="Sundermann A.J."/>
            <person name="Mounaud S."/>
            <person name="Pasculle A.W."/>
            <person name="Nierman W.C."/>
            <person name="Driscoll E."/>
            <person name="Cumbie R."/>
            <person name="Clancy C.J."/>
            <person name="Dupont C.L."/>
        </authorList>
    </citation>
    <scope>NUCLEOTIDE SEQUENCE [LARGE SCALE GENOMIC DNA]</scope>
    <source>
        <strain evidence="2 3">GL24</strain>
    </source>
</reference>
<dbReference type="Proteomes" id="UP000740926">
    <property type="component" value="Unassembled WGS sequence"/>
</dbReference>
<proteinExistence type="predicted"/>
<keyword evidence="3" id="KW-1185">Reference proteome</keyword>
<accession>A0A9P6XNH1</accession>
<dbReference type="AlphaFoldDB" id="A0A9P6XNH1"/>
<evidence type="ECO:0000313" key="2">
    <source>
        <dbReference type="EMBL" id="KAG1529089.1"/>
    </source>
</evidence>
<evidence type="ECO:0000313" key="3">
    <source>
        <dbReference type="Proteomes" id="UP000740926"/>
    </source>
</evidence>
<evidence type="ECO:0000256" key="1">
    <source>
        <dbReference type="SAM" id="MobiDB-lite"/>
    </source>
</evidence>
<feature type="region of interest" description="Disordered" evidence="1">
    <location>
        <begin position="71"/>
        <end position="109"/>
    </location>
</feature>
<protein>
    <submittedName>
        <fullName evidence="2">Uncharacterized protein</fullName>
    </submittedName>
</protein>
<dbReference type="EMBL" id="JAANIU010016235">
    <property type="protein sequence ID" value="KAG1529089.1"/>
    <property type="molecule type" value="Genomic_DNA"/>
</dbReference>
<gene>
    <name evidence="2" type="ORF">G6F50_018199</name>
</gene>
<organism evidence="2 3">
    <name type="scientific">Rhizopus delemar</name>
    <dbReference type="NCBI Taxonomy" id="936053"/>
    <lineage>
        <taxon>Eukaryota</taxon>
        <taxon>Fungi</taxon>
        <taxon>Fungi incertae sedis</taxon>
        <taxon>Mucoromycota</taxon>
        <taxon>Mucoromycotina</taxon>
        <taxon>Mucoromycetes</taxon>
        <taxon>Mucorales</taxon>
        <taxon>Mucorineae</taxon>
        <taxon>Rhizopodaceae</taxon>
        <taxon>Rhizopus</taxon>
    </lineage>
</organism>
<sequence>MRAGRCRQQRRRRLRAGQPCPAVGATGSGGHAAWQVARHGAGGAGCSGICGGWWQCRRVRWPVAGRRGLCGRPVRAWPGPGTVRHGPGADRRPQRGAWAGTGAGRAQWR</sequence>